<feature type="region of interest" description="Disordered" evidence="1">
    <location>
        <begin position="96"/>
        <end position="131"/>
    </location>
</feature>
<organism evidence="2 3">
    <name type="scientific">Manduca sexta</name>
    <name type="common">Tobacco hawkmoth</name>
    <name type="synonym">Tobacco hornworm</name>
    <dbReference type="NCBI Taxonomy" id="7130"/>
    <lineage>
        <taxon>Eukaryota</taxon>
        <taxon>Metazoa</taxon>
        <taxon>Ecdysozoa</taxon>
        <taxon>Arthropoda</taxon>
        <taxon>Hexapoda</taxon>
        <taxon>Insecta</taxon>
        <taxon>Pterygota</taxon>
        <taxon>Neoptera</taxon>
        <taxon>Endopterygota</taxon>
        <taxon>Lepidoptera</taxon>
        <taxon>Glossata</taxon>
        <taxon>Ditrysia</taxon>
        <taxon>Bombycoidea</taxon>
        <taxon>Sphingidae</taxon>
        <taxon>Sphinginae</taxon>
        <taxon>Sphingini</taxon>
        <taxon>Manduca</taxon>
    </lineage>
</organism>
<sequence length="221" mass="26216">MFFYGWNSLTWSDLKYRTKEKVLKIQQASSSRRRNLSALTQVEEKVCEIIKNNRRCLQEPNEEIQTTEEQKDSLENEENADPVFIEFIDHTESFSPAHKAENSPSPSPSSQPDTELRRKRKRSNSYEDSNEFIKHESTSFNNATSNAINVEEENRTIQYHRQLIELKRLELETLRENNLHEREKERAQIYKEKIKETIKIQQQIVSFLQDIKPALINFLNK</sequence>
<reference evidence="2" key="1">
    <citation type="journal article" date="2016" name="Insect Biochem. Mol. Biol.">
        <title>Multifaceted biological insights from a draft genome sequence of the tobacco hornworm moth, Manduca sexta.</title>
        <authorList>
            <person name="Kanost M.R."/>
            <person name="Arrese E.L."/>
            <person name="Cao X."/>
            <person name="Chen Y.R."/>
            <person name="Chellapilla S."/>
            <person name="Goldsmith M.R."/>
            <person name="Grosse-Wilde E."/>
            <person name="Heckel D.G."/>
            <person name="Herndon N."/>
            <person name="Jiang H."/>
            <person name="Papanicolaou A."/>
            <person name="Qu J."/>
            <person name="Soulages J.L."/>
            <person name="Vogel H."/>
            <person name="Walters J."/>
            <person name="Waterhouse R.M."/>
            <person name="Ahn S.J."/>
            <person name="Almeida F.C."/>
            <person name="An C."/>
            <person name="Aqrawi P."/>
            <person name="Bretschneider A."/>
            <person name="Bryant W.B."/>
            <person name="Bucks S."/>
            <person name="Chao H."/>
            <person name="Chevignon G."/>
            <person name="Christen J.M."/>
            <person name="Clarke D.F."/>
            <person name="Dittmer N.T."/>
            <person name="Ferguson L.C.F."/>
            <person name="Garavelou S."/>
            <person name="Gordon K.H.J."/>
            <person name="Gunaratna R.T."/>
            <person name="Han Y."/>
            <person name="Hauser F."/>
            <person name="He Y."/>
            <person name="Heidel-Fischer H."/>
            <person name="Hirsh A."/>
            <person name="Hu Y."/>
            <person name="Jiang H."/>
            <person name="Kalra D."/>
            <person name="Klinner C."/>
            <person name="Konig C."/>
            <person name="Kovar C."/>
            <person name="Kroll A.R."/>
            <person name="Kuwar S.S."/>
            <person name="Lee S.L."/>
            <person name="Lehman R."/>
            <person name="Li K."/>
            <person name="Li Z."/>
            <person name="Liang H."/>
            <person name="Lovelace S."/>
            <person name="Lu Z."/>
            <person name="Mansfield J.H."/>
            <person name="McCulloch K.J."/>
            <person name="Mathew T."/>
            <person name="Morton B."/>
            <person name="Muzny D.M."/>
            <person name="Neunemann D."/>
            <person name="Ongeri F."/>
            <person name="Pauchet Y."/>
            <person name="Pu L.L."/>
            <person name="Pyrousis I."/>
            <person name="Rao X.J."/>
            <person name="Redding A."/>
            <person name="Roesel C."/>
            <person name="Sanchez-Gracia A."/>
            <person name="Schaack S."/>
            <person name="Shukla A."/>
            <person name="Tetreau G."/>
            <person name="Wang Y."/>
            <person name="Xiong G.H."/>
            <person name="Traut W."/>
            <person name="Walsh T.K."/>
            <person name="Worley K.C."/>
            <person name="Wu D."/>
            <person name="Wu W."/>
            <person name="Wu Y.Q."/>
            <person name="Zhang X."/>
            <person name="Zou Z."/>
            <person name="Zucker H."/>
            <person name="Briscoe A.D."/>
            <person name="Burmester T."/>
            <person name="Clem R.J."/>
            <person name="Feyereisen R."/>
            <person name="Grimmelikhuijzen C.J.P."/>
            <person name="Hamodrakas S.J."/>
            <person name="Hansson B.S."/>
            <person name="Huguet E."/>
            <person name="Jermiin L.S."/>
            <person name="Lan Q."/>
            <person name="Lehman H.K."/>
            <person name="Lorenzen M."/>
            <person name="Merzendorfer H."/>
            <person name="Michalopoulos I."/>
            <person name="Morton D.B."/>
            <person name="Muthukrishnan S."/>
            <person name="Oakeshott J.G."/>
            <person name="Palmer W."/>
            <person name="Park Y."/>
            <person name="Passarelli A.L."/>
            <person name="Rozas J."/>
            <person name="Schwartz L.M."/>
            <person name="Smith W."/>
            <person name="Southgate A."/>
            <person name="Vilcinskas A."/>
            <person name="Vogt R."/>
            <person name="Wang P."/>
            <person name="Werren J."/>
            <person name="Yu X.Q."/>
            <person name="Zhou J.J."/>
            <person name="Brown S.J."/>
            <person name="Scherer S.E."/>
            <person name="Richards S."/>
            <person name="Blissard G.W."/>
        </authorList>
    </citation>
    <scope>NUCLEOTIDE SEQUENCE</scope>
</reference>
<dbReference type="EMBL" id="JH668666">
    <property type="protein sequence ID" value="KAG6460333.1"/>
    <property type="molecule type" value="Genomic_DNA"/>
</dbReference>
<proteinExistence type="predicted"/>
<name>A0A921ZLR7_MANSE</name>
<accession>A0A921ZLR7</accession>
<dbReference type="Proteomes" id="UP000791440">
    <property type="component" value="Unassembled WGS sequence"/>
</dbReference>
<evidence type="ECO:0000313" key="3">
    <source>
        <dbReference type="Proteomes" id="UP000791440"/>
    </source>
</evidence>
<reference evidence="2" key="2">
    <citation type="submission" date="2020-12" db="EMBL/GenBank/DDBJ databases">
        <authorList>
            <person name="Kanost M."/>
        </authorList>
    </citation>
    <scope>NUCLEOTIDE SEQUENCE</scope>
</reference>
<evidence type="ECO:0000256" key="1">
    <source>
        <dbReference type="SAM" id="MobiDB-lite"/>
    </source>
</evidence>
<protein>
    <submittedName>
        <fullName evidence="2">Uncharacterized protein</fullName>
    </submittedName>
</protein>
<dbReference type="AlphaFoldDB" id="A0A921ZLR7"/>
<comment type="caution">
    <text evidence="2">The sequence shown here is derived from an EMBL/GenBank/DDBJ whole genome shotgun (WGS) entry which is preliminary data.</text>
</comment>
<keyword evidence="3" id="KW-1185">Reference proteome</keyword>
<gene>
    <name evidence="2" type="ORF">O3G_MSEX011925</name>
</gene>
<evidence type="ECO:0000313" key="2">
    <source>
        <dbReference type="EMBL" id="KAG6460333.1"/>
    </source>
</evidence>